<evidence type="ECO:0000256" key="14">
    <source>
        <dbReference type="SAM" id="SignalP"/>
    </source>
</evidence>
<evidence type="ECO:0000256" key="12">
    <source>
        <dbReference type="RuleBase" id="RU004057"/>
    </source>
</evidence>
<feature type="transmembrane region" description="Helical" evidence="13">
    <location>
        <begin position="201"/>
        <end position="222"/>
    </location>
</feature>
<name>A0ABV7J2T8_9RHOB</name>
<evidence type="ECO:0000256" key="11">
    <source>
        <dbReference type="ARBA" id="ARBA00024816"/>
    </source>
</evidence>
<keyword evidence="5" id="KW-1003">Cell membrane</keyword>
<protein>
    <recommendedName>
        <fullName evidence="3">Biopolymer transport protein ExbB</fullName>
    </recommendedName>
</protein>
<dbReference type="InterPro" id="IPR002898">
    <property type="entry name" value="MotA_ExbB_proton_chnl"/>
</dbReference>
<keyword evidence="17" id="KW-1185">Reference proteome</keyword>
<dbReference type="PANTHER" id="PTHR30625">
    <property type="entry name" value="PROTEIN TOLQ"/>
    <property type="match status" value="1"/>
</dbReference>
<feature type="chain" id="PRO_5045376770" description="Biopolymer transport protein ExbB" evidence="14">
    <location>
        <begin position="21"/>
        <end position="260"/>
    </location>
</feature>
<evidence type="ECO:0000256" key="4">
    <source>
        <dbReference type="ARBA" id="ARBA00022448"/>
    </source>
</evidence>
<keyword evidence="7 13" id="KW-0812">Transmembrane</keyword>
<evidence type="ECO:0000259" key="15">
    <source>
        <dbReference type="Pfam" id="PF01618"/>
    </source>
</evidence>
<dbReference type="EMBL" id="JBHRTO010000002">
    <property type="protein sequence ID" value="MFC3183122.1"/>
    <property type="molecule type" value="Genomic_DNA"/>
</dbReference>
<feature type="transmembrane region" description="Helical" evidence="13">
    <location>
        <begin position="156"/>
        <end position="181"/>
    </location>
</feature>
<keyword evidence="14" id="KW-0732">Signal</keyword>
<sequence>MRKPCAFAIGMGLLAHPATAQEAGAGLPHASTDLFSIILSAHWVVQAVMLVLALAAFVALTIMVQKIAELTLAFRALRRSAQKLSEANDLTAAVRAMAAQRDAATQMVRVAHEEFHALVDFPADPAYGHAAQQRTRLAMERIEAAALARLRAGSGLLASIGATAPFVGLFGTVFGIMNAFLAIAETKTTSLAVVAPGIAEALFATAIGLLAAIPAVLIYNALSRRIASFRRGLADAAAQIERLLSRDLDRRSAAKFAKSV</sequence>
<dbReference type="NCBIfam" id="TIGR02797">
    <property type="entry name" value="exbB"/>
    <property type="match status" value="1"/>
</dbReference>
<dbReference type="Proteomes" id="UP001595547">
    <property type="component" value="Unassembled WGS sequence"/>
</dbReference>
<accession>A0ABV7J2T8</accession>
<feature type="domain" description="MotA/TolQ/ExbB proton channel" evidence="15">
    <location>
        <begin position="129"/>
        <end position="228"/>
    </location>
</feature>
<evidence type="ECO:0000256" key="3">
    <source>
        <dbReference type="ARBA" id="ARBA00022093"/>
    </source>
</evidence>
<evidence type="ECO:0000256" key="10">
    <source>
        <dbReference type="ARBA" id="ARBA00023136"/>
    </source>
</evidence>
<evidence type="ECO:0000256" key="7">
    <source>
        <dbReference type="ARBA" id="ARBA00022692"/>
    </source>
</evidence>
<evidence type="ECO:0000256" key="5">
    <source>
        <dbReference type="ARBA" id="ARBA00022475"/>
    </source>
</evidence>
<gene>
    <name evidence="16" type="primary">exbB</name>
    <name evidence="16" type="ORF">ACFOGH_19135</name>
</gene>
<reference evidence="17" key="1">
    <citation type="journal article" date="2019" name="Int. J. Syst. Evol. Microbiol.">
        <title>The Global Catalogue of Microorganisms (GCM) 10K type strain sequencing project: providing services to taxonomists for standard genome sequencing and annotation.</title>
        <authorList>
            <consortium name="The Broad Institute Genomics Platform"/>
            <consortium name="The Broad Institute Genome Sequencing Center for Infectious Disease"/>
            <person name="Wu L."/>
            <person name="Ma J."/>
        </authorList>
    </citation>
    <scope>NUCLEOTIDE SEQUENCE [LARGE SCALE GENOMIC DNA]</scope>
    <source>
        <strain evidence="17">KCTC 52039</strain>
    </source>
</reference>
<organism evidence="16 17">
    <name type="scientific">Cypionkella sinensis</name>
    <dbReference type="NCBI Taxonomy" id="1756043"/>
    <lineage>
        <taxon>Bacteria</taxon>
        <taxon>Pseudomonadati</taxon>
        <taxon>Pseudomonadota</taxon>
        <taxon>Alphaproteobacteria</taxon>
        <taxon>Rhodobacterales</taxon>
        <taxon>Paracoccaceae</taxon>
        <taxon>Cypionkella</taxon>
    </lineage>
</organism>
<keyword evidence="4 12" id="KW-0813">Transport</keyword>
<evidence type="ECO:0000313" key="16">
    <source>
        <dbReference type="EMBL" id="MFC3183122.1"/>
    </source>
</evidence>
<comment type="caution">
    <text evidence="16">The sequence shown here is derived from an EMBL/GenBank/DDBJ whole genome shotgun (WGS) entry which is preliminary data.</text>
</comment>
<evidence type="ECO:0000256" key="6">
    <source>
        <dbReference type="ARBA" id="ARBA00022519"/>
    </source>
</evidence>
<keyword evidence="6" id="KW-0997">Cell inner membrane</keyword>
<dbReference type="RefSeq" id="WP_380074777.1">
    <property type="nucleotide sequence ID" value="NZ_JBHRTO010000002.1"/>
</dbReference>
<keyword evidence="9 13" id="KW-1133">Transmembrane helix</keyword>
<evidence type="ECO:0000256" key="13">
    <source>
        <dbReference type="SAM" id="Phobius"/>
    </source>
</evidence>
<comment type="similarity">
    <text evidence="12">Belongs to the exbB/tolQ family.</text>
</comment>
<comment type="function">
    <text evidence="11">Involved in the TonB-dependent energy-dependent transport of various receptor-bound substrates. Protects ExbD from proteolytic degradation and functionally stabilizes TonB.</text>
</comment>
<evidence type="ECO:0000313" key="17">
    <source>
        <dbReference type="Proteomes" id="UP001595547"/>
    </source>
</evidence>
<keyword evidence="8 12" id="KW-0653">Protein transport</keyword>
<dbReference type="Pfam" id="PF01618">
    <property type="entry name" value="MotA_ExbB"/>
    <property type="match status" value="1"/>
</dbReference>
<comment type="subunit">
    <text evidence="2">The accessory proteins ExbB and ExbD seem to form a complex with TonB.</text>
</comment>
<evidence type="ECO:0000256" key="9">
    <source>
        <dbReference type="ARBA" id="ARBA00022989"/>
    </source>
</evidence>
<evidence type="ECO:0000256" key="8">
    <source>
        <dbReference type="ARBA" id="ARBA00022927"/>
    </source>
</evidence>
<evidence type="ECO:0000256" key="1">
    <source>
        <dbReference type="ARBA" id="ARBA00004429"/>
    </source>
</evidence>
<proteinExistence type="inferred from homology"/>
<dbReference type="PANTHER" id="PTHR30625:SF16">
    <property type="entry name" value="BIOPOLYMER TRANSPORT PROTEIN EXBB"/>
    <property type="match status" value="1"/>
</dbReference>
<dbReference type="InterPro" id="IPR014164">
    <property type="entry name" value="TonB_ExbB_1"/>
</dbReference>
<feature type="transmembrane region" description="Helical" evidence="13">
    <location>
        <begin position="44"/>
        <end position="64"/>
    </location>
</feature>
<keyword evidence="10 13" id="KW-0472">Membrane</keyword>
<evidence type="ECO:0000256" key="2">
    <source>
        <dbReference type="ARBA" id="ARBA00011471"/>
    </source>
</evidence>
<feature type="signal peptide" evidence="14">
    <location>
        <begin position="1"/>
        <end position="20"/>
    </location>
</feature>
<comment type="subcellular location">
    <subcellularLocation>
        <location evidence="1">Cell inner membrane</location>
        <topology evidence="1">Multi-pass membrane protein</topology>
    </subcellularLocation>
    <subcellularLocation>
        <location evidence="12">Membrane</location>
        <topology evidence="12">Multi-pass membrane protein</topology>
    </subcellularLocation>
</comment>
<dbReference type="InterPro" id="IPR050790">
    <property type="entry name" value="ExbB/TolQ_transport"/>
</dbReference>